<dbReference type="AlphaFoldDB" id="A0A918AJ31"/>
<evidence type="ECO:0000313" key="2">
    <source>
        <dbReference type="EMBL" id="GGP35537.1"/>
    </source>
</evidence>
<reference evidence="2" key="2">
    <citation type="submission" date="2020-09" db="EMBL/GenBank/DDBJ databases">
        <authorList>
            <person name="Sun Q."/>
            <person name="Ohkuma M."/>
        </authorList>
    </citation>
    <scope>NUCLEOTIDE SEQUENCE</scope>
    <source>
        <strain evidence="2">JCM 3313</strain>
    </source>
</reference>
<feature type="coiled-coil region" evidence="1">
    <location>
        <begin position="75"/>
        <end position="102"/>
    </location>
</feature>
<dbReference type="RefSeq" id="WP_189221198.1">
    <property type="nucleotide sequence ID" value="NZ_BMRG01000001.1"/>
</dbReference>
<evidence type="ECO:0000256" key="1">
    <source>
        <dbReference type="SAM" id="Coils"/>
    </source>
</evidence>
<protein>
    <recommendedName>
        <fullName evidence="4">DUF3800 domain-containing protein</fullName>
    </recommendedName>
</protein>
<accession>A0A918AJ31</accession>
<organism evidence="2 3">
    <name type="scientific">Saccharothrix coeruleofusca</name>
    <dbReference type="NCBI Taxonomy" id="33919"/>
    <lineage>
        <taxon>Bacteria</taxon>
        <taxon>Bacillati</taxon>
        <taxon>Actinomycetota</taxon>
        <taxon>Actinomycetes</taxon>
        <taxon>Pseudonocardiales</taxon>
        <taxon>Pseudonocardiaceae</taxon>
        <taxon>Saccharothrix</taxon>
    </lineage>
</organism>
<evidence type="ECO:0000313" key="3">
    <source>
        <dbReference type="Proteomes" id="UP000639606"/>
    </source>
</evidence>
<proteinExistence type="predicted"/>
<gene>
    <name evidence="2" type="ORF">GCM10010185_03040</name>
</gene>
<keyword evidence="3" id="KW-1185">Reference proteome</keyword>
<dbReference type="Pfam" id="PF12686">
    <property type="entry name" value="DUF3800"/>
    <property type="match status" value="1"/>
</dbReference>
<sequence length="277" mass="30782">MHFCYLDESGGCEPPDQGPSATPVMVILGLVVNADHIPSLTREFLALKRRHFPGRFTTGPALNHVLTEVKGSEILQMTRSDSRNKRRQADRLRDELLDLLKRYGCRVTGRVWIKEAGKSVKATASYCYAVQDIARHFSEYLSDNASTGFLIADGRAPRLNVEVAHSIFTQKWRIGGDPYPALLEVPLFAHSDNHVGLQIADLVATTLVFPMAASAFCKPVPNNPHSSPRYADVRRNYGAAVKDLQFRYRDETGRWRGGLVVSDPVGHQSGTALFSFD</sequence>
<dbReference type="EMBL" id="BMRG01000001">
    <property type="protein sequence ID" value="GGP35537.1"/>
    <property type="molecule type" value="Genomic_DNA"/>
</dbReference>
<keyword evidence="1" id="KW-0175">Coiled coil</keyword>
<dbReference type="Proteomes" id="UP000639606">
    <property type="component" value="Unassembled WGS sequence"/>
</dbReference>
<name>A0A918AJ31_9PSEU</name>
<comment type="caution">
    <text evidence="2">The sequence shown here is derived from an EMBL/GenBank/DDBJ whole genome shotgun (WGS) entry which is preliminary data.</text>
</comment>
<reference evidence="2" key="1">
    <citation type="journal article" date="2014" name="Int. J. Syst. Evol. Microbiol.">
        <title>Complete genome sequence of Corynebacterium casei LMG S-19264T (=DSM 44701T), isolated from a smear-ripened cheese.</title>
        <authorList>
            <consortium name="US DOE Joint Genome Institute (JGI-PGF)"/>
            <person name="Walter F."/>
            <person name="Albersmeier A."/>
            <person name="Kalinowski J."/>
            <person name="Ruckert C."/>
        </authorList>
    </citation>
    <scope>NUCLEOTIDE SEQUENCE</scope>
    <source>
        <strain evidence="2">JCM 3313</strain>
    </source>
</reference>
<evidence type="ECO:0008006" key="4">
    <source>
        <dbReference type="Google" id="ProtNLM"/>
    </source>
</evidence>
<dbReference type="InterPro" id="IPR024524">
    <property type="entry name" value="DUF3800"/>
</dbReference>